<evidence type="ECO:0000313" key="3">
    <source>
        <dbReference type="EMBL" id="KAF5358456.1"/>
    </source>
</evidence>
<comment type="caution">
    <text evidence="3">The sequence shown here is derived from an EMBL/GenBank/DDBJ whole genome shotgun (WGS) entry which is preliminary data.</text>
</comment>
<feature type="compositionally biased region" description="Polar residues" evidence="1">
    <location>
        <begin position="49"/>
        <end position="61"/>
    </location>
</feature>
<dbReference type="Gene3D" id="1.25.40.990">
    <property type="match status" value="1"/>
</dbReference>
<proteinExistence type="predicted"/>
<dbReference type="OrthoDB" id="5351233at2759"/>
<accession>A0A8H5G571</accession>
<name>A0A8H5G571_9AGAR</name>
<evidence type="ECO:0000259" key="2">
    <source>
        <dbReference type="Pfam" id="PF10075"/>
    </source>
</evidence>
<dbReference type="EMBL" id="JAACJO010000005">
    <property type="protein sequence ID" value="KAF5358456.1"/>
    <property type="molecule type" value="Genomic_DNA"/>
</dbReference>
<organism evidence="3 4">
    <name type="scientific">Leucocoprinus leucothites</name>
    <dbReference type="NCBI Taxonomy" id="201217"/>
    <lineage>
        <taxon>Eukaryota</taxon>
        <taxon>Fungi</taxon>
        <taxon>Dikarya</taxon>
        <taxon>Basidiomycota</taxon>
        <taxon>Agaricomycotina</taxon>
        <taxon>Agaricomycetes</taxon>
        <taxon>Agaricomycetidae</taxon>
        <taxon>Agaricales</taxon>
        <taxon>Agaricineae</taxon>
        <taxon>Agaricaceae</taxon>
        <taxon>Leucocoprinus</taxon>
    </lineage>
</organism>
<feature type="domain" description="CSN8/PSMD8/EIF3K" evidence="2">
    <location>
        <begin position="108"/>
        <end position="224"/>
    </location>
</feature>
<feature type="region of interest" description="Disordered" evidence="1">
    <location>
        <begin position="1"/>
        <end position="61"/>
    </location>
</feature>
<dbReference type="Proteomes" id="UP000559027">
    <property type="component" value="Unassembled WGS sequence"/>
</dbReference>
<dbReference type="AlphaFoldDB" id="A0A8H5G571"/>
<evidence type="ECO:0000313" key="4">
    <source>
        <dbReference type="Proteomes" id="UP000559027"/>
    </source>
</evidence>
<dbReference type="Pfam" id="PF10075">
    <property type="entry name" value="CSN8_PSD8_EIF3K"/>
    <property type="match status" value="1"/>
</dbReference>
<feature type="compositionally biased region" description="Low complexity" evidence="1">
    <location>
        <begin position="31"/>
        <end position="48"/>
    </location>
</feature>
<gene>
    <name evidence="3" type="ORF">D9756_001449</name>
</gene>
<evidence type="ECO:0000256" key="1">
    <source>
        <dbReference type="SAM" id="MobiDB-lite"/>
    </source>
</evidence>
<reference evidence="3 4" key="1">
    <citation type="journal article" date="2020" name="ISME J.">
        <title>Uncovering the hidden diversity of litter-decomposition mechanisms in mushroom-forming fungi.</title>
        <authorList>
            <person name="Floudas D."/>
            <person name="Bentzer J."/>
            <person name="Ahren D."/>
            <person name="Johansson T."/>
            <person name="Persson P."/>
            <person name="Tunlid A."/>
        </authorList>
    </citation>
    <scope>NUCLEOTIDE SEQUENCE [LARGE SCALE GENOMIC DNA]</scope>
    <source>
        <strain evidence="3 4">CBS 146.42</strain>
    </source>
</reference>
<dbReference type="InterPro" id="IPR033464">
    <property type="entry name" value="CSN8_PSD8_EIF3K"/>
</dbReference>
<keyword evidence="4" id="KW-1185">Reference proteome</keyword>
<protein>
    <recommendedName>
        <fullName evidence="2">CSN8/PSMD8/EIF3K domain-containing protein</fullName>
    </recommendedName>
</protein>
<sequence>MGWSLDSEWCPANQQPATTMVNAPPTPPPTSATELQDQSRSQAQASSSNLPASTSPATTGQESFPATFPLIVDLAGKGQYNELLLKAEETDVLSNTSRSPSRLFTVSPLVLTYLIMDNTPPAQYALARLPDPLQTLPLTRALLDLVNATSERQYSKIYARAESLFGLVTQADFPDVKLASLIANLVTNFVEAFRQRTFTLISKAYSSLPLSIAQVYLGLPGDQIIAGLFYIYIYIIVY</sequence>